<proteinExistence type="predicted"/>
<organism evidence="1 2">
    <name type="scientific">Panagrolaimus sp. ES5</name>
    <dbReference type="NCBI Taxonomy" id="591445"/>
    <lineage>
        <taxon>Eukaryota</taxon>
        <taxon>Metazoa</taxon>
        <taxon>Ecdysozoa</taxon>
        <taxon>Nematoda</taxon>
        <taxon>Chromadorea</taxon>
        <taxon>Rhabditida</taxon>
        <taxon>Tylenchina</taxon>
        <taxon>Panagrolaimomorpha</taxon>
        <taxon>Panagrolaimoidea</taxon>
        <taxon>Panagrolaimidae</taxon>
        <taxon>Panagrolaimus</taxon>
    </lineage>
</organism>
<dbReference type="Proteomes" id="UP000887579">
    <property type="component" value="Unplaced"/>
</dbReference>
<evidence type="ECO:0000313" key="2">
    <source>
        <dbReference type="WBParaSite" id="ES5_v2.g14559.t1"/>
    </source>
</evidence>
<accession>A0AC34FBM5</accession>
<reference evidence="2" key="1">
    <citation type="submission" date="2022-11" db="UniProtKB">
        <authorList>
            <consortium name="WormBaseParasite"/>
        </authorList>
    </citation>
    <scope>IDENTIFICATION</scope>
</reference>
<sequence length="245" mass="28013">MATKDRDSSAYIWNHSDDKSSSSHDPKQYKNLNMNSNHGSSAKDFGHSESISTNNKSGKYDKINCRIKTATLTKVSDSNDYQNQSINDSWQTSNKRLYPNPSEYSNLHKPPKDEYNDEKKKEDVKNSSTLSLHISAYENTVEDGNQNEKENSDKTDANAKKPKKGKVSRAFKSIKNLFTGSPSKEFSKTFTFPEQSCTSETMEFKSSQKLLDPNKRLVFDFIKQQTLYFVTKRQRRCDSGIVQLL</sequence>
<evidence type="ECO:0000313" key="1">
    <source>
        <dbReference type="Proteomes" id="UP000887579"/>
    </source>
</evidence>
<protein>
    <submittedName>
        <fullName evidence="2">Uncharacterized protein</fullName>
    </submittedName>
</protein>
<name>A0AC34FBM5_9BILA</name>
<dbReference type="WBParaSite" id="ES5_v2.g14559.t1">
    <property type="protein sequence ID" value="ES5_v2.g14559.t1"/>
    <property type="gene ID" value="ES5_v2.g14559"/>
</dbReference>